<feature type="non-terminal residue" evidence="1">
    <location>
        <position position="1"/>
    </location>
</feature>
<accession>A0A6J4KXH3</accession>
<name>A0A6J4KXH3_9BACT</name>
<reference evidence="1" key="1">
    <citation type="submission" date="2020-02" db="EMBL/GenBank/DDBJ databases">
        <authorList>
            <person name="Meier V. D."/>
        </authorList>
    </citation>
    <scope>NUCLEOTIDE SEQUENCE</scope>
    <source>
        <strain evidence="1">AVDCRST_MAG89</strain>
    </source>
</reference>
<dbReference type="EMBL" id="CADCTV010000325">
    <property type="protein sequence ID" value="CAA9317546.1"/>
    <property type="molecule type" value="Genomic_DNA"/>
</dbReference>
<evidence type="ECO:0000313" key="1">
    <source>
        <dbReference type="EMBL" id="CAA9317546.1"/>
    </source>
</evidence>
<proteinExistence type="predicted"/>
<protein>
    <submittedName>
        <fullName evidence="1">Uncharacterized protein</fullName>
    </submittedName>
</protein>
<organism evidence="1">
    <name type="scientific">uncultured Gemmatimonadota bacterium</name>
    <dbReference type="NCBI Taxonomy" id="203437"/>
    <lineage>
        <taxon>Bacteria</taxon>
        <taxon>Pseudomonadati</taxon>
        <taxon>Gemmatimonadota</taxon>
        <taxon>environmental samples</taxon>
    </lineage>
</organism>
<feature type="non-terminal residue" evidence="1">
    <location>
        <position position="22"/>
    </location>
</feature>
<sequence length="22" mass="2619">TWRGGRPWGCTPTSRRFWARAI</sequence>
<gene>
    <name evidence="1" type="ORF">AVDCRST_MAG89-1480</name>
</gene>
<dbReference type="AlphaFoldDB" id="A0A6J4KXH3"/>